<dbReference type="SUPFAM" id="SSF53223">
    <property type="entry name" value="Aminoacid dehydrogenase-like, N-terminal domain"/>
    <property type="match status" value="1"/>
</dbReference>
<feature type="binding site" evidence="8">
    <location>
        <position position="62"/>
    </location>
    <ligand>
        <name>shikimate</name>
        <dbReference type="ChEBI" id="CHEBI:36208"/>
    </ligand>
</feature>
<name>A0A498BU79_9GAMM</name>
<reference evidence="12 13" key="1">
    <citation type="submission" date="2018-10" db="EMBL/GenBank/DDBJ databases">
        <title>Genomic Encyclopedia of Type Strains, Phase IV (KMG-IV): sequencing the most valuable type-strain genomes for metagenomic binning, comparative biology and taxonomic classification.</title>
        <authorList>
            <person name="Goeker M."/>
        </authorList>
    </citation>
    <scope>NUCLEOTIDE SEQUENCE [LARGE SCALE GENOMIC DNA]</scope>
    <source>
        <strain evidence="12 13">DSM 12769</strain>
    </source>
</reference>
<feature type="binding site" evidence="8">
    <location>
        <position position="214"/>
    </location>
    <ligand>
        <name>NADP(+)</name>
        <dbReference type="ChEBI" id="CHEBI:58349"/>
    </ligand>
</feature>
<dbReference type="Gene3D" id="3.40.50.720">
    <property type="entry name" value="NAD(P)-binding Rossmann-like Domain"/>
    <property type="match status" value="1"/>
</dbReference>
<dbReference type="InterPro" id="IPR013708">
    <property type="entry name" value="Shikimate_DH-bd_N"/>
</dbReference>
<feature type="binding site" evidence="8">
    <location>
        <position position="216"/>
    </location>
    <ligand>
        <name>shikimate</name>
        <dbReference type="ChEBI" id="CHEBI:36208"/>
    </ligand>
</feature>
<evidence type="ECO:0000259" key="11">
    <source>
        <dbReference type="Pfam" id="PF18317"/>
    </source>
</evidence>
<keyword evidence="4 8" id="KW-0521">NADP</keyword>
<evidence type="ECO:0000259" key="9">
    <source>
        <dbReference type="Pfam" id="PF01488"/>
    </source>
</evidence>
<dbReference type="PANTHER" id="PTHR21089:SF1">
    <property type="entry name" value="BIFUNCTIONAL 3-DEHYDROQUINATE DEHYDRATASE_SHIKIMATE DEHYDROGENASE, CHLOROPLASTIC"/>
    <property type="match status" value="1"/>
</dbReference>
<protein>
    <recommendedName>
        <fullName evidence="2 8">Shikimate dehydrogenase (NADP(+))</fullName>
        <shortName evidence="8">SDH</shortName>
        <ecNumber evidence="2 8">1.1.1.25</ecNumber>
    </recommendedName>
</protein>
<feature type="binding site" evidence="8">
    <location>
        <begin position="151"/>
        <end position="156"/>
    </location>
    <ligand>
        <name>NADP(+)</name>
        <dbReference type="ChEBI" id="CHEBI:58349"/>
    </ligand>
</feature>
<dbReference type="InterPro" id="IPR036291">
    <property type="entry name" value="NAD(P)-bd_dom_sf"/>
</dbReference>
<dbReference type="InterPro" id="IPR041121">
    <property type="entry name" value="SDH_C"/>
</dbReference>
<dbReference type="GO" id="GO:0004764">
    <property type="term" value="F:shikimate 3-dehydrogenase (NADP+) activity"/>
    <property type="evidence" value="ECO:0007669"/>
    <property type="project" value="UniProtKB-UniRule"/>
</dbReference>
<dbReference type="FunFam" id="3.40.50.720:FF:000104">
    <property type="entry name" value="Shikimate dehydrogenase (NADP(+))"/>
    <property type="match status" value="1"/>
</dbReference>
<dbReference type="UniPathway" id="UPA00053">
    <property type="reaction ID" value="UER00087"/>
</dbReference>
<proteinExistence type="inferred from homology"/>
<dbReference type="CDD" id="cd01065">
    <property type="entry name" value="NAD_bind_Shikimate_DH"/>
    <property type="match status" value="1"/>
</dbReference>
<evidence type="ECO:0000313" key="12">
    <source>
        <dbReference type="EMBL" id="RLK46972.1"/>
    </source>
</evidence>
<feature type="binding site" evidence="8">
    <location>
        <begin position="15"/>
        <end position="17"/>
    </location>
    <ligand>
        <name>shikimate</name>
        <dbReference type="ChEBI" id="CHEBI:36208"/>
    </ligand>
</feature>
<feature type="domain" description="SDH C-terminal" evidence="11">
    <location>
        <begin position="238"/>
        <end position="268"/>
    </location>
</feature>
<dbReference type="InterPro" id="IPR022893">
    <property type="entry name" value="Shikimate_DH_fam"/>
</dbReference>
<dbReference type="AlphaFoldDB" id="A0A498BU79"/>
<evidence type="ECO:0000256" key="4">
    <source>
        <dbReference type="ARBA" id="ARBA00022857"/>
    </source>
</evidence>
<dbReference type="GO" id="GO:0008652">
    <property type="term" value="P:amino acid biosynthetic process"/>
    <property type="evidence" value="ECO:0007669"/>
    <property type="project" value="UniProtKB-KW"/>
</dbReference>
<feature type="binding site" evidence="8">
    <location>
        <position position="238"/>
    </location>
    <ligand>
        <name>NADP(+)</name>
        <dbReference type="ChEBI" id="CHEBI:58349"/>
    </ligand>
</feature>
<evidence type="ECO:0000259" key="10">
    <source>
        <dbReference type="Pfam" id="PF08501"/>
    </source>
</evidence>
<feature type="domain" description="Quinate/shikimate 5-dehydrogenase/glutamyl-tRNA reductase" evidence="9">
    <location>
        <begin position="117"/>
        <end position="191"/>
    </location>
</feature>
<evidence type="ECO:0000256" key="7">
    <source>
        <dbReference type="ARBA" id="ARBA00049442"/>
    </source>
</evidence>
<dbReference type="NCBIfam" id="NF001310">
    <property type="entry name" value="PRK00258.1-2"/>
    <property type="match status" value="1"/>
</dbReference>
<dbReference type="OrthoDB" id="9776868at2"/>
<dbReference type="Gene3D" id="3.40.50.10860">
    <property type="entry name" value="Leucine Dehydrogenase, chain A, domain 1"/>
    <property type="match status" value="1"/>
</dbReference>
<evidence type="ECO:0000256" key="5">
    <source>
        <dbReference type="ARBA" id="ARBA00023002"/>
    </source>
</evidence>
<dbReference type="Pfam" id="PF01488">
    <property type="entry name" value="Shikimate_DH"/>
    <property type="match status" value="1"/>
</dbReference>
<dbReference type="FunFam" id="3.40.50.10860:FF:000006">
    <property type="entry name" value="Shikimate dehydrogenase (NADP(+))"/>
    <property type="match status" value="1"/>
</dbReference>
<dbReference type="GO" id="GO:0019632">
    <property type="term" value="P:shikimate metabolic process"/>
    <property type="evidence" value="ECO:0007669"/>
    <property type="project" value="InterPro"/>
</dbReference>
<gene>
    <name evidence="8" type="primary">aroE</name>
    <name evidence="12" type="ORF">DFR31_2286</name>
</gene>
<dbReference type="GO" id="GO:0009423">
    <property type="term" value="P:chorismate biosynthetic process"/>
    <property type="evidence" value="ECO:0007669"/>
    <property type="project" value="UniProtKB-UniRule"/>
</dbReference>
<feature type="binding site" evidence="8">
    <location>
        <begin position="127"/>
        <end position="131"/>
    </location>
    <ligand>
        <name>NADP(+)</name>
        <dbReference type="ChEBI" id="CHEBI:58349"/>
    </ligand>
</feature>
<dbReference type="Proteomes" id="UP000275461">
    <property type="component" value="Unassembled WGS sequence"/>
</dbReference>
<dbReference type="PANTHER" id="PTHR21089">
    <property type="entry name" value="SHIKIMATE DEHYDROGENASE"/>
    <property type="match status" value="1"/>
</dbReference>
<evidence type="ECO:0000256" key="8">
    <source>
        <dbReference type="HAMAP-Rule" id="MF_00222"/>
    </source>
</evidence>
<comment type="pathway">
    <text evidence="1 8">Metabolic intermediate biosynthesis; chorismate biosynthesis; chorismate from D-erythrose 4-phosphate and phosphoenolpyruvate: step 4/7.</text>
</comment>
<accession>A0A498BU79</accession>
<comment type="caution">
    <text evidence="12">The sequence shown here is derived from an EMBL/GenBank/DDBJ whole genome shotgun (WGS) entry which is preliminary data.</text>
</comment>
<dbReference type="InterPro" id="IPR011342">
    <property type="entry name" value="Shikimate_DH"/>
</dbReference>
<organism evidence="12 13">
    <name type="scientific">Alkalispirillum mobile</name>
    <dbReference type="NCBI Taxonomy" id="85925"/>
    <lineage>
        <taxon>Bacteria</taxon>
        <taxon>Pseudomonadati</taxon>
        <taxon>Pseudomonadota</taxon>
        <taxon>Gammaproteobacteria</taxon>
        <taxon>Chromatiales</taxon>
        <taxon>Ectothiorhodospiraceae</taxon>
        <taxon>Alkalispirillum</taxon>
    </lineage>
</organism>
<keyword evidence="6 8" id="KW-0057">Aromatic amino acid biosynthesis</keyword>
<comment type="caution">
    <text evidence="8">Lacks conserved residue(s) required for the propagation of feature annotation.</text>
</comment>
<comment type="catalytic activity">
    <reaction evidence="7 8">
        <text>shikimate + NADP(+) = 3-dehydroshikimate + NADPH + H(+)</text>
        <dbReference type="Rhea" id="RHEA:17737"/>
        <dbReference type="ChEBI" id="CHEBI:15378"/>
        <dbReference type="ChEBI" id="CHEBI:16630"/>
        <dbReference type="ChEBI" id="CHEBI:36208"/>
        <dbReference type="ChEBI" id="CHEBI:57783"/>
        <dbReference type="ChEBI" id="CHEBI:58349"/>
        <dbReference type="EC" id="1.1.1.25"/>
    </reaction>
</comment>
<dbReference type="EC" id="1.1.1.25" evidence="2 8"/>
<sequence length="270" mass="28465">MTDRYAVMGNPVDHSKSPEIHHMFARQTGEAIQYDRILVPLDGFEAAVRDFFADGGRGLNITVPFKEQAWALADRRAPRAERAGAVNTLYMADGELVGDNTDGTGLVRDLRVSHGVALAGRRVLLLGAGGAVRGLLPVLQGEAPAEVVIANRTVARAEALVELFADGGRLSAVAFDALRGPFDVVINGTSAGLSGELPPLPADLLAEGAACYDMVYGDGPTVFERWAQAHGAAVALDGLGMLVEQAAESFLLWRGVRPETAPVIAALRGD</sequence>
<feature type="domain" description="Shikimate dehydrogenase substrate binding N-terminal" evidence="10">
    <location>
        <begin position="7"/>
        <end position="89"/>
    </location>
</feature>
<feature type="active site" description="Proton acceptor" evidence="8">
    <location>
        <position position="66"/>
    </location>
</feature>
<comment type="function">
    <text evidence="8">Involved in the biosynthesis of the chorismate, which leads to the biosynthesis of aromatic amino acids. Catalyzes the reversible NADPH linked reduction of 3-dehydroshikimate (DHSA) to yield shikimate (SA).</text>
</comment>
<dbReference type="InterPro" id="IPR006151">
    <property type="entry name" value="Shikm_DH/Glu-tRNA_Rdtase"/>
</dbReference>
<feature type="binding site" evidence="8">
    <location>
        <position position="245"/>
    </location>
    <ligand>
        <name>shikimate</name>
        <dbReference type="ChEBI" id="CHEBI:36208"/>
    </ligand>
</feature>
<dbReference type="NCBIfam" id="TIGR00507">
    <property type="entry name" value="aroE"/>
    <property type="match status" value="1"/>
</dbReference>
<comment type="subunit">
    <text evidence="8">Homodimer.</text>
</comment>
<dbReference type="SUPFAM" id="SSF51735">
    <property type="entry name" value="NAD(P)-binding Rossmann-fold domains"/>
    <property type="match status" value="1"/>
</dbReference>
<evidence type="ECO:0000256" key="1">
    <source>
        <dbReference type="ARBA" id="ARBA00004871"/>
    </source>
</evidence>
<evidence type="ECO:0000256" key="3">
    <source>
        <dbReference type="ARBA" id="ARBA00022605"/>
    </source>
</evidence>
<comment type="similarity">
    <text evidence="8">Belongs to the shikimate dehydrogenase family.</text>
</comment>
<dbReference type="HAMAP" id="MF_00222">
    <property type="entry name" value="Shikimate_DH_AroE"/>
    <property type="match status" value="1"/>
</dbReference>
<feature type="binding site" evidence="8">
    <location>
        <position position="87"/>
    </location>
    <ligand>
        <name>shikimate</name>
        <dbReference type="ChEBI" id="CHEBI:36208"/>
    </ligand>
</feature>
<dbReference type="GO" id="GO:0005829">
    <property type="term" value="C:cytosol"/>
    <property type="evidence" value="ECO:0007669"/>
    <property type="project" value="TreeGrafter"/>
</dbReference>
<keyword evidence="13" id="KW-1185">Reference proteome</keyword>
<keyword evidence="5 8" id="KW-0560">Oxidoreductase</keyword>
<dbReference type="InterPro" id="IPR046346">
    <property type="entry name" value="Aminoacid_DH-like_N_sf"/>
</dbReference>
<dbReference type="RefSeq" id="WP_121442811.1">
    <property type="nucleotide sequence ID" value="NZ_RCDA01000004.1"/>
</dbReference>
<dbReference type="Pfam" id="PF08501">
    <property type="entry name" value="Shikimate_dh_N"/>
    <property type="match status" value="1"/>
</dbReference>
<dbReference type="GO" id="GO:0009073">
    <property type="term" value="P:aromatic amino acid family biosynthetic process"/>
    <property type="evidence" value="ECO:0007669"/>
    <property type="project" value="UniProtKB-KW"/>
</dbReference>
<evidence type="ECO:0000313" key="13">
    <source>
        <dbReference type="Proteomes" id="UP000275461"/>
    </source>
</evidence>
<dbReference type="GO" id="GO:0050661">
    <property type="term" value="F:NADP binding"/>
    <property type="evidence" value="ECO:0007669"/>
    <property type="project" value="InterPro"/>
</dbReference>
<evidence type="ECO:0000256" key="6">
    <source>
        <dbReference type="ARBA" id="ARBA00023141"/>
    </source>
</evidence>
<dbReference type="EMBL" id="RCDA01000004">
    <property type="protein sequence ID" value="RLK46972.1"/>
    <property type="molecule type" value="Genomic_DNA"/>
</dbReference>
<dbReference type="Pfam" id="PF18317">
    <property type="entry name" value="SDH_C"/>
    <property type="match status" value="1"/>
</dbReference>
<keyword evidence="3 8" id="KW-0028">Amino-acid biosynthesis</keyword>
<feature type="binding site" evidence="8">
    <location>
        <position position="102"/>
    </location>
    <ligand>
        <name>shikimate</name>
        <dbReference type="ChEBI" id="CHEBI:36208"/>
    </ligand>
</feature>
<evidence type="ECO:0000256" key="2">
    <source>
        <dbReference type="ARBA" id="ARBA00012962"/>
    </source>
</evidence>